<name>A0A9D4BPZ7_DREPO</name>
<reference evidence="1" key="1">
    <citation type="journal article" date="2019" name="bioRxiv">
        <title>The Genome of the Zebra Mussel, Dreissena polymorpha: A Resource for Invasive Species Research.</title>
        <authorList>
            <person name="McCartney M.A."/>
            <person name="Auch B."/>
            <person name="Kono T."/>
            <person name="Mallez S."/>
            <person name="Zhang Y."/>
            <person name="Obille A."/>
            <person name="Becker A."/>
            <person name="Abrahante J.E."/>
            <person name="Garbe J."/>
            <person name="Badalamenti J.P."/>
            <person name="Herman A."/>
            <person name="Mangelson H."/>
            <person name="Liachko I."/>
            <person name="Sullivan S."/>
            <person name="Sone E.D."/>
            <person name="Koren S."/>
            <person name="Silverstein K.A.T."/>
            <person name="Beckman K.B."/>
            <person name="Gohl D.M."/>
        </authorList>
    </citation>
    <scope>NUCLEOTIDE SEQUENCE</scope>
    <source>
        <strain evidence="1">Duluth1</strain>
        <tissue evidence="1">Whole animal</tissue>
    </source>
</reference>
<dbReference type="AlphaFoldDB" id="A0A9D4BPZ7"/>
<dbReference type="Proteomes" id="UP000828390">
    <property type="component" value="Unassembled WGS sequence"/>
</dbReference>
<organism evidence="1 2">
    <name type="scientific">Dreissena polymorpha</name>
    <name type="common">Zebra mussel</name>
    <name type="synonym">Mytilus polymorpha</name>
    <dbReference type="NCBI Taxonomy" id="45954"/>
    <lineage>
        <taxon>Eukaryota</taxon>
        <taxon>Metazoa</taxon>
        <taxon>Spiralia</taxon>
        <taxon>Lophotrochozoa</taxon>
        <taxon>Mollusca</taxon>
        <taxon>Bivalvia</taxon>
        <taxon>Autobranchia</taxon>
        <taxon>Heteroconchia</taxon>
        <taxon>Euheterodonta</taxon>
        <taxon>Imparidentia</taxon>
        <taxon>Neoheterodontei</taxon>
        <taxon>Myida</taxon>
        <taxon>Dreissenoidea</taxon>
        <taxon>Dreissenidae</taxon>
        <taxon>Dreissena</taxon>
    </lineage>
</organism>
<dbReference type="EMBL" id="JAIWYP010000015">
    <property type="protein sequence ID" value="KAH3702811.1"/>
    <property type="molecule type" value="Genomic_DNA"/>
</dbReference>
<evidence type="ECO:0000313" key="2">
    <source>
        <dbReference type="Proteomes" id="UP000828390"/>
    </source>
</evidence>
<comment type="caution">
    <text evidence="1">The sequence shown here is derived from an EMBL/GenBank/DDBJ whole genome shotgun (WGS) entry which is preliminary data.</text>
</comment>
<keyword evidence="2" id="KW-1185">Reference proteome</keyword>
<accession>A0A9D4BPZ7</accession>
<protein>
    <submittedName>
        <fullName evidence="1">Uncharacterized protein</fullName>
    </submittedName>
</protein>
<proteinExistence type="predicted"/>
<evidence type="ECO:0000313" key="1">
    <source>
        <dbReference type="EMBL" id="KAH3702811.1"/>
    </source>
</evidence>
<reference evidence="1" key="2">
    <citation type="submission" date="2020-11" db="EMBL/GenBank/DDBJ databases">
        <authorList>
            <person name="McCartney M.A."/>
            <person name="Auch B."/>
            <person name="Kono T."/>
            <person name="Mallez S."/>
            <person name="Becker A."/>
            <person name="Gohl D.M."/>
            <person name="Silverstein K.A.T."/>
            <person name="Koren S."/>
            <person name="Bechman K.B."/>
            <person name="Herman A."/>
            <person name="Abrahante J.E."/>
            <person name="Garbe J."/>
        </authorList>
    </citation>
    <scope>NUCLEOTIDE SEQUENCE</scope>
    <source>
        <strain evidence="1">Duluth1</strain>
        <tissue evidence="1">Whole animal</tissue>
    </source>
</reference>
<gene>
    <name evidence="1" type="ORF">DPMN_077837</name>
</gene>
<sequence>MSIAWGNPSAKKIAPIVAAYAILVNARNEKLSALHRLTTVVSIKGHLDDSVSSRVGTSTFSKNRELSWG</sequence>